<protein>
    <submittedName>
        <fullName evidence="4">ADP-ribosylation factor 3</fullName>
    </submittedName>
</protein>
<dbReference type="EMBL" id="JAGFMF010012011">
    <property type="protein sequence ID" value="KAG8508574.1"/>
    <property type="molecule type" value="Genomic_DNA"/>
</dbReference>
<dbReference type="PANTHER" id="PTHR11711">
    <property type="entry name" value="ADP RIBOSYLATION FACTOR-RELATED"/>
    <property type="match status" value="1"/>
</dbReference>
<keyword evidence="1" id="KW-0547">Nucleotide-binding</keyword>
<feature type="compositionally biased region" description="Basic residues" evidence="3">
    <location>
        <begin position="26"/>
        <end position="35"/>
    </location>
</feature>
<dbReference type="InterPro" id="IPR027417">
    <property type="entry name" value="P-loop_NTPase"/>
</dbReference>
<dbReference type="InterPro" id="IPR024156">
    <property type="entry name" value="Small_GTPase_ARF"/>
</dbReference>
<gene>
    <name evidence="4" type="ORF">J0S82_020625</name>
</gene>
<sequence length="151" mass="16966">SLVPAVCKDGAYLCDPLQRPLSWQKRNTRSHGGPRCHREDHHPGKLKFGKIMTTTPTMGFNVEITEAKIMTRECKNKGHEEIMRMLVEDQPRDAVLQVSANKGDFPNTMKGLHSLHCRNANMQAACATHGLYKGLDWLCSQPFLCPHVSLT</sequence>
<reference evidence="4" key="1">
    <citation type="journal article" date="2021" name="Evol. Appl.">
        <title>The genome of the Pyrenean desman and the effects of bottlenecks and inbreeding on the genomic landscape of an endangered species.</title>
        <authorList>
            <person name="Escoda L."/>
            <person name="Castresana J."/>
        </authorList>
    </citation>
    <scope>NUCLEOTIDE SEQUENCE</scope>
    <source>
        <strain evidence="4">IBE-C5619</strain>
    </source>
</reference>
<keyword evidence="5" id="KW-1185">Reference proteome</keyword>
<evidence type="ECO:0000256" key="2">
    <source>
        <dbReference type="ARBA" id="ARBA00023134"/>
    </source>
</evidence>
<dbReference type="OrthoDB" id="2011769at2759"/>
<dbReference type="Gene3D" id="3.40.50.300">
    <property type="entry name" value="P-loop containing nucleotide triphosphate hydrolases"/>
    <property type="match status" value="1"/>
</dbReference>
<evidence type="ECO:0000313" key="4">
    <source>
        <dbReference type="EMBL" id="KAG8508574.1"/>
    </source>
</evidence>
<comment type="caution">
    <text evidence="4">The sequence shown here is derived from an EMBL/GenBank/DDBJ whole genome shotgun (WGS) entry which is preliminary data.</text>
</comment>
<dbReference type="Proteomes" id="UP000700334">
    <property type="component" value="Unassembled WGS sequence"/>
</dbReference>
<accession>A0A8J5ZS05</accession>
<name>A0A8J5ZS05_GALPY</name>
<evidence type="ECO:0000256" key="3">
    <source>
        <dbReference type="SAM" id="MobiDB-lite"/>
    </source>
</evidence>
<feature type="region of interest" description="Disordered" evidence="3">
    <location>
        <begin position="24"/>
        <end position="45"/>
    </location>
</feature>
<dbReference type="AlphaFoldDB" id="A0A8J5ZS05"/>
<keyword evidence="2" id="KW-0342">GTP-binding</keyword>
<evidence type="ECO:0000256" key="1">
    <source>
        <dbReference type="ARBA" id="ARBA00022741"/>
    </source>
</evidence>
<dbReference type="SMART" id="SM00177">
    <property type="entry name" value="ARF"/>
    <property type="match status" value="1"/>
</dbReference>
<evidence type="ECO:0000313" key="5">
    <source>
        <dbReference type="Proteomes" id="UP000700334"/>
    </source>
</evidence>
<feature type="non-terminal residue" evidence="4">
    <location>
        <position position="1"/>
    </location>
</feature>
<dbReference type="GO" id="GO:0005525">
    <property type="term" value="F:GTP binding"/>
    <property type="evidence" value="ECO:0007669"/>
    <property type="project" value="UniProtKB-KW"/>
</dbReference>
<proteinExistence type="predicted"/>
<organism evidence="4 5">
    <name type="scientific">Galemys pyrenaicus</name>
    <name type="common">Iberian desman</name>
    <name type="synonym">Pyrenean desman</name>
    <dbReference type="NCBI Taxonomy" id="202257"/>
    <lineage>
        <taxon>Eukaryota</taxon>
        <taxon>Metazoa</taxon>
        <taxon>Chordata</taxon>
        <taxon>Craniata</taxon>
        <taxon>Vertebrata</taxon>
        <taxon>Euteleostomi</taxon>
        <taxon>Mammalia</taxon>
        <taxon>Eutheria</taxon>
        <taxon>Laurasiatheria</taxon>
        <taxon>Eulipotyphla</taxon>
        <taxon>Talpidae</taxon>
        <taxon>Galemys</taxon>
    </lineage>
</organism>